<dbReference type="OrthoDB" id="2350875at2759"/>
<keyword evidence="1" id="KW-0472">Membrane</keyword>
<organism evidence="2 3">
    <name type="scientific">Glomus cerebriforme</name>
    <dbReference type="NCBI Taxonomy" id="658196"/>
    <lineage>
        <taxon>Eukaryota</taxon>
        <taxon>Fungi</taxon>
        <taxon>Fungi incertae sedis</taxon>
        <taxon>Mucoromycota</taxon>
        <taxon>Glomeromycotina</taxon>
        <taxon>Glomeromycetes</taxon>
        <taxon>Glomerales</taxon>
        <taxon>Glomeraceae</taxon>
        <taxon>Glomus</taxon>
    </lineage>
</organism>
<protein>
    <submittedName>
        <fullName evidence="2">Uncharacterized protein</fullName>
    </submittedName>
</protein>
<keyword evidence="3" id="KW-1185">Reference proteome</keyword>
<keyword evidence="1" id="KW-0812">Transmembrane</keyword>
<feature type="transmembrane region" description="Helical" evidence="1">
    <location>
        <begin position="7"/>
        <end position="27"/>
    </location>
</feature>
<reference evidence="2 3" key="1">
    <citation type="submission" date="2018-06" db="EMBL/GenBank/DDBJ databases">
        <title>Comparative genomics reveals the genomic features of Rhizophagus irregularis, R. cerebriforme, R. diaphanum and Gigaspora rosea, and their symbiotic lifestyle signature.</title>
        <authorList>
            <person name="Morin E."/>
            <person name="San Clemente H."/>
            <person name="Chen E.C.H."/>
            <person name="De La Providencia I."/>
            <person name="Hainaut M."/>
            <person name="Kuo A."/>
            <person name="Kohler A."/>
            <person name="Murat C."/>
            <person name="Tang N."/>
            <person name="Roy S."/>
            <person name="Loubradou J."/>
            <person name="Henrissat B."/>
            <person name="Grigoriev I.V."/>
            <person name="Corradi N."/>
            <person name="Roux C."/>
            <person name="Martin F.M."/>
        </authorList>
    </citation>
    <scope>NUCLEOTIDE SEQUENCE [LARGE SCALE GENOMIC DNA]</scope>
    <source>
        <strain evidence="2 3">DAOM 227022</strain>
    </source>
</reference>
<name>A0A397STW4_9GLOM</name>
<dbReference type="Proteomes" id="UP000265703">
    <property type="component" value="Unassembled WGS sequence"/>
</dbReference>
<proteinExistence type="predicted"/>
<dbReference type="AlphaFoldDB" id="A0A397STW4"/>
<sequence length="129" mass="14684">MLTMLNKFCYCIDLKIIACVLGFIGIIQEKILFVIIFAHYYLIAAVLDFLVTIFASVLLVFTSPIDFCRGGRDVDTCITVFINLRILSLLLIAFVDIVQVHFSLAIWSYYKRLQSGDNGRYSLISNDEV</sequence>
<feature type="transmembrane region" description="Helical" evidence="1">
    <location>
        <begin position="33"/>
        <end position="61"/>
    </location>
</feature>
<evidence type="ECO:0000256" key="1">
    <source>
        <dbReference type="SAM" id="Phobius"/>
    </source>
</evidence>
<comment type="caution">
    <text evidence="2">The sequence shown here is derived from an EMBL/GenBank/DDBJ whole genome shotgun (WGS) entry which is preliminary data.</text>
</comment>
<feature type="transmembrane region" description="Helical" evidence="1">
    <location>
        <begin position="82"/>
        <end position="110"/>
    </location>
</feature>
<gene>
    <name evidence="2" type="ORF">C1645_349488</name>
</gene>
<evidence type="ECO:0000313" key="3">
    <source>
        <dbReference type="Proteomes" id="UP000265703"/>
    </source>
</evidence>
<accession>A0A397STW4</accession>
<keyword evidence="1" id="KW-1133">Transmembrane helix</keyword>
<evidence type="ECO:0000313" key="2">
    <source>
        <dbReference type="EMBL" id="RIA86134.1"/>
    </source>
</evidence>
<dbReference type="EMBL" id="QKYT01000381">
    <property type="protein sequence ID" value="RIA86134.1"/>
    <property type="molecule type" value="Genomic_DNA"/>
</dbReference>